<keyword evidence="4" id="KW-1185">Reference proteome</keyword>
<organism evidence="3 4">
    <name type="scientific">Aeoliella straminimaris</name>
    <dbReference type="NCBI Taxonomy" id="2954799"/>
    <lineage>
        <taxon>Bacteria</taxon>
        <taxon>Pseudomonadati</taxon>
        <taxon>Planctomycetota</taxon>
        <taxon>Planctomycetia</taxon>
        <taxon>Pirellulales</taxon>
        <taxon>Lacipirellulaceae</taxon>
        <taxon>Aeoliella</taxon>
    </lineage>
</organism>
<reference evidence="3" key="1">
    <citation type="submission" date="2022-06" db="EMBL/GenBank/DDBJ databases">
        <title>Aeoliella straminimaris, a novel planctomycete from sediments.</title>
        <authorList>
            <person name="Vitorino I.R."/>
            <person name="Lage O.M."/>
        </authorList>
    </citation>
    <scope>NUCLEOTIDE SEQUENCE</scope>
    <source>
        <strain evidence="3">ICT_H6.2</strain>
    </source>
</reference>
<name>A0A9X2FES1_9BACT</name>
<comment type="caution">
    <text evidence="3">The sequence shown here is derived from an EMBL/GenBank/DDBJ whole genome shotgun (WGS) entry which is preliminary data.</text>
</comment>
<accession>A0A9X2FES1</accession>
<sequence>MNCLQFQERLQALLDNRQDIADDQAIRQHMAACPDCEALATAYTAVTRVPLRIVAGQPLAGLADRVTAELNQSVAHTAPAAHSRYVRWAQWAVAVAACLLLTVGLIRQNDQASPALSQPGAEQVTGEMPSTPIGMPAANMPGSEMFYRTGQGLASFSLGGMQSQGSQTAEAEASSDSQLFRRALDTLRILWPGEGDGSPSTQGETGYLPPPTYAMVS</sequence>
<dbReference type="InterPro" id="IPR027383">
    <property type="entry name" value="Znf_put"/>
</dbReference>
<feature type="region of interest" description="Disordered" evidence="1">
    <location>
        <begin position="158"/>
        <end position="177"/>
    </location>
</feature>
<feature type="domain" description="Putative zinc-finger" evidence="2">
    <location>
        <begin position="3"/>
        <end position="36"/>
    </location>
</feature>
<dbReference type="EMBL" id="JAMXLR010000077">
    <property type="protein sequence ID" value="MCO6046717.1"/>
    <property type="molecule type" value="Genomic_DNA"/>
</dbReference>
<dbReference type="AlphaFoldDB" id="A0A9X2FES1"/>
<dbReference type="Pfam" id="PF13490">
    <property type="entry name" value="zf-HC2"/>
    <property type="match status" value="1"/>
</dbReference>
<dbReference type="RefSeq" id="WP_252854831.1">
    <property type="nucleotide sequence ID" value="NZ_JAMXLR010000077.1"/>
</dbReference>
<feature type="region of interest" description="Disordered" evidence="1">
    <location>
        <begin position="192"/>
        <end position="217"/>
    </location>
</feature>
<dbReference type="Proteomes" id="UP001155241">
    <property type="component" value="Unassembled WGS sequence"/>
</dbReference>
<feature type="compositionally biased region" description="Polar residues" evidence="1">
    <location>
        <begin position="160"/>
        <end position="177"/>
    </location>
</feature>
<evidence type="ECO:0000313" key="3">
    <source>
        <dbReference type="EMBL" id="MCO6046717.1"/>
    </source>
</evidence>
<evidence type="ECO:0000256" key="1">
    <source>
        <dbReference type="SAM" id="MobiDB-lite"/>
    </source>
</evidence>
<feature type="compositionally biased region" description="Pro residues" evidence="1">
    <location>
        <begin position="208"/>
        <end position="217"/>
    </location>
</feature>
<gene>
    <name evidence="3" type="ORF">NG895_22705</name>
</gene>
<proteinExistence type="predicted"/>
<evidence type="ECO:0000259" key="2">
    <source>
        <dbReference type="Pfam" id="PF13490"/>
    </source>
</evidence>
<evidence type="ECO:0000313" key="4">
    <source>
        <dbReference type="Proteomes" id="UP001155241"/>
    </source>
</evidence>
<protein>
    <submittedName>
        <fullName evidence="3">Zf-HC2 domain-containing protein</fullName>
    </submittedName>
</protein>